<evidence type="ECO:0000313" key="1">
    <source>
        <dbReference type="EMBL" id="KAK3263917.1"/>
    </source>
</evidence>
<gene>
    <name evidence="1" type="ORF">CYMTET_27310</name>
</gene>
<dbReference type="EMBL" id="LGRX02014945">
    <property type="protein sequence ID" value="KAK3263917.1"/>
    <property type="molecule type" value="Genomic_DNA"/>
</dbReference>
<reference evidence="1 2" key="1">
    <citation type="journal article" date="2015" name="Genome Biol. Evol.">
        <title>Comparative Genomics of a Bacterivorous Green Alga Reveals Evolutionary Causalities and Consequences of Phago-Mixotrophic Mode of Nutrition.</title>
        <authorList>
            <person name="Burns J.A."/>
            <person name="Paasch A."/>
            <person name="Narechania A."/>
            <person name="Kim E."/>
        </authorList>
    </citation>
    <scope>NUCLEOTIDE SEQUENCE [LARGE SCALE GENOMIC DNA]</scope>
    <source>
        <strain evidence="1 2">PLY_AMNH</strain>
    </source>
</reference>
<evidence type="ECO:0000313" key="2">
    <source>
        <dbReference type="Proteomes" id="UP001190700"/>
    </source>
</evidence>
<organism evidence="1 2">
    <name type="scientific">Cymbomonas tetramitiformis</name>
    <dbReference type="NCBI Taxonomy" id="36881"/>
    <lineage>
        <taxon>Eukaryota</taxon>
        <taxon>Viridiplantae</taxon>
        <taxon>Chlorophyta</taxon>
        <taxon>Pyramimonadophyceae</taxon>
        <taxon>Pyramimonadales</taxon>
        <taxon>Pyramimonadaceae</taxon>
        <taxon>Cymbomonas</taxon>
    </lineage>
</organism>
<keyword evidence="2" id="KW-1185">Reference proteome</keyword>
<sequence>MSAEPATLGSRVCEPPAPLVDGLLGPLLPPALPVVVLPTLSSARPHYGVAPLHSLVQRLLRSSTLTTLYGSPPLFVPLNVKNSPTKSTTRFLTARSWRSSSAPMGSRRTFVGLTLDGTDAESDFADRRPSGQHDVPRLWPHISQRDPMKLLDLDYEYEVYHLTRNELIYVVLPTVLRGTALSLYARSPPSFTPMTDGRCALQLAAAEIQ</sequence>
<protein>
    <submittedName>
        <fullName evidence="1">Uncharacterized protein</fullName>
    </submittedName>
</protein>
<proteinExistence type="predicted"/>
<dbReference type="AlphaFoldDB" id="A0AAE0FQ19"/>
<accession>A0AAE0FQ19</accession>
<dbReference type="Proteomes" id="UP001190700">
    <property type="component" value="Unassembled WGS sequence"/>
</dbReference>
<comment type="caution">
    <text evidence="1">The sequence shown here is derived from an EMBL/GenBank/DDBJ whole genome shotgun (WGS) entry which is preliminary data.</text>
</comment>
<name>A0AAE0FQ19_9CHLO</name>